<reference evidence="4 5" key="1">
    <citation type="journal article" date="2019" name="PLoS Pathog.">
        <title>Genome sequence of the bovine parasite Schistosoma bovis Tanzania.</title>
        <authorList>
            <person name="Oey H."/>
            <person name="Zakrzewski M."/>
            <person name="Gobert G."/>
            <person name="Gravermann K."/>
            <person name="Stoye J."/>
            <person name="Jones M."/>
            <person name="Mcmanus D."/>
            <person name="Krause L."/>
        </authorList>
    </citation>
    <scope>NUCLEOTIDE SEQUENCE [LARGE SCALE GENOMIC DNA]</scope>
    <source>
        <strain evidence="4 5">TAN1997</strain>
    </source>
</reference>
<feature type="domain" description="EF-hand" evidence="3">
    <location>
        <begin position="5"/>
        <end position="40"/>
    </location>
</feature>
<evidence type="ECO:0000313" key="5">
    <source>
        <dbReference type="Proteomes" id="UP000290809"/>
    </source>
</evidence>
<name>A0A430QRR2_SCHBO</name>
<dbReference type="PANTHER" id="PTHR23048:SF0">
    <property type="entry name" value="CALMODULIN LIKE 3"/>
    <property type="match status" value="1"/>
</dbReference>
<dbReference type="CDD" id="cd00051">
    <property type="entry name" value="EFh"/>
    <property type="match status" value="2"/>
</dbReference>
<dbReference type="PROSITE" id="PS00018">
    <property type="entry name" value="EF_HAND_1"/>
    <property type="match status" value="4"/>
</dbReference>
<keyword evidence="1" id="KW-0677">Repeat</keyword>
<feature type="domain" description="EF-hand" evidence="3">
    <location>
        <begin position="133"/>
        <end position="166"/>
    </location>
</feature>
<dbReference type="STRING" id="6184.A0A430QRR2"/>
<keyword evidence="2" id="KW-0106">Calcium</keyword>
<dbReference type="InterPro" id="IPR002048">
    <property type="entry name" value="EF_hand_dom"/>
</dbReference>
<dbReference type="EMBL" id="QMKO01001446">
    <property type="protein sequence ID" value="RTG90382.1"/>
    <property type="molecule type" value="Genomic_DNA"/>
</dbReference>
<evidence type="ECO:0000313" key="4">
    <source>
        <dbReference type="EMBL" id="RTG90382.1"/>
    </source>
</evidence>
<dbReference type="PANTHER" id="PTHR23048">
    <property type="entry name" value="MYOSIN LIGHT CHAIN 1, 3"/>
    <property type="match status" value="1"/>
</dbReference>
<dbReference type="GO" id="GO:0016460">
    <property type="term" value="C:myosin II complex"/>
    <property type="evidence" value="ECO:0007669"/>
    <property type="project" value="TreeGrafter"/>
</dbReference>
<dbReference type="SUPFAM" id="SSF47473">
    <property type="entry name" value="EF-hand"/>
    <property type="match status" value="1"/>
</dbReference>
<organism evidence="4 5">
    <name type="scientific">Schistosoma bovis</name>
    <name type="common">Blood fluke</name>
    <dbReference type="NCBI Taxonomy" id="6184"/>
    <lineage>
        <taxon>Eukaryota</taxon>
        <taxon>Metazoa</taxon>
        <taxon>Spiralia</taxon>
        <taxon>Lophotrochozoa</taxon>
        <taxon>Platyhelminthes</taxon>
        <taxon>Trematoda</taxon>
        <taxon>Digenea</taxon>
        <taxon>Strigeidida</taxon>
        <taxon>Schistosomatoidea</taxon>
        <taxon>Schistosomatidae</taxon>
        <taxon>Schistosoma</taxon>
    </lineage>
</organism>
<dbReference type="Pfam" id="PF13499">
    <property type="entry name" value="EF-hand_7"/>
    <property type="match status" value="2"/>
</dbReference>
<dbReference type="AlphaFoldDB" id="A0A430QRR2"/>
<dbReference type="GO" id="GO:0005509">
    <property type="term" value="F:calcium ion binding"/>
    <property type="evidence" value="ECO:0007669"/>
    <property type="project" value="InterPro"/>
</dbReference>
<dbReference type="PROSITE" id="PS50222">
    <property type="entry name" value="EF_HAND_2"/>
    <property type="match status" value="4"/>
</dbReference>
<dbReference type="InterPro" id="IPR050230">
    <property type="entry name" value="CALM/Myosin/TropC-like"/>
</dbReference>
<evidence type="ECO:0000256" key="2">
    <source>
        <dbReference type="ARBA" id="ARBA00022837"/>
    </source>
</evidence>
<dbReference type="Proteomes" id="UP000290809">
    <property type="component" value="Unassembled WGS sequence"/>
</dbReference>
<dbReference type="InterPro" id="IPR011992">
    <property type="entry name" value="EF-hand-dom_pair"/>
</dbReference>
<evidence type="ECO:0000256" key="1">
    <source>
        <dbReference type="ARBA" id="ARBA00022737"/>
    </source>
</evidence>
<proteinExistence type="predicted"/>
<dbReference type="SMART" id="SM00054">
    <property type="entry name" value="EFh"/>
    <property type="match status" value="4"/>
</dbReference>
<feature type="domain" description="EF-hand" evidence="3">
    <location>
        <begin position="41"/>
        <end position="76"/>
    </location>
</feature>
<feature type="domain" description="EF-hand" evidence="3">
    <location>
        <begin position="97"/>
        <end position="132"/>
    </location>
</feature>
<dbReference type="InterPro" id="IPR018247">
    <property type="entry name" value="EF_Hand_1_Ca_BS"/>
</dbReference>
<protein>
    <recommendedName>
        <fullName evidence="3">EF-hand domain-containing protein</fullName>
    </recommendedName>
</protein>
<keyword evidence="5" id="KW-1185">Reference proteome</keyword>
<evidence type="ECO:0000259" key="3">
    <source>
        <dbReference type="PROSITE" id="PS50222"/>
    </source>
</evidence>
<comment type="caution">
    <text evidence="4">The sequence shown here is derived from an EMBL/GenBank/DDBJ whole genome shotgun (WGS) entry which is preliminary data.</text>
</comment>
<gene>
    <name evidence="4" type="ORF">DC041_0012354</name>
</gene>
<dbReference type="Gene3D" id="1.10.238.10">
    <property type="entry name" value="EF-hand"/>
    <property type="match status" value="2"/>
</dbReference>
<accession>A0A430QRR2</accession>
<sequence>MDRQLTIGDISDLFGKLDKNHNGLVSQREIKAYLKSNSTKYNTKEVREFVKKIDDNSDGQISLEELTKALSGNLDISKPTEIISINEYCFFFSTFYTSPEEVRCIFNDIDKNHNGFVTNRELSSYFRRHHAKFNRNEVKSFICKLDSDGDGQISLPELTRALTGRY</sequence>